<dbReference type="OrthoDB" id="9803627at2"/>
<evidence type="ECO:0000313" key="2">
    <source>
        <dbReference type="EMBL" id="RDK84808.1"/>
    </source>
</evidence>
<dbReference type="InterPro" id="IPR007345">
    <property type="entry name" value="Polysacch_pyruvyl_Trfase"/>
</dbReference>
<keyword evidence="2" id="KW-0808">Transferase</keyword>
<evidence type="ECO:0000313" key="3">
    <source>
        <dbReference type="Proteomes" id="UP000255317"/>
    </source>
</evidence>
<dbReference type="Proteomes" id="UP000255317">
    <property type="component" value="Unassembled WGS sequence"/>
</dbReference>
<name>A0A370Q8X0_9FLAO</name>
<dbReference type="RefSeq" id="WP_115124223.1">
    <property type="nucleotide sequence ID" value="NZ_QRAO01000004.1"/>
</dbReference>
<dbReference type="Pfam" id="PF04230">
    <property type="entry name" value="PS_pyruv_trans"/>
    <property type="match status" value="1"/>
</dbReference>
<keyword evidence="3" id="KW-1185">Reference proteome</keyword>
<comment type="caution">
    <text evidence="2">The sequence shown here is derived from an EMBL/GenBank/DDBJ whole genome shotgun (WGS) entry which is preliminary data.</text>
</comment>
<dbReference type="EMBL" id="QRAO01000004">
    <property type="protein sequence ID" value="RDK84808.1"/>
    <property type="molecule type" value="Genomic_DNA"/>
</dbReference>
<proteinExistence type="predicted"/>
<accession>A0A370Q8X0</accession>
<sequence length="278" mass="32190">MALRTYYWTQRNVSLYKYYKYKFFKPDRLMFRFGNAGDIFNKDLLTYLYQEKPVNIKNEGNRLLLVGSIATKIKEGDIINGIGWKGNDMKDMEDLLASLKVYGVRGPLTKSLFEKSGTDLSQIKFEYDPGLLIKEVYNLNTTQNTEEQVVFLPHYQDKAVYKGKFPKSLKVIDIDNKPKKIAKEIMKAKVVYSSSLHGIIFSHALDKPCVFVEPQSNEPIFKYRDYYLSVGLEQPEPIANIYAANFIKDKPTKLTKKIGREDFFFPGKKQLKEEGIIL</sequence>
<evidence type="ECO:0000259" key="1">
    <source>
        <dbReference type="Pfam" id="PF04230"/>
    </source>
</evidence>
<feature type="domain" description="Polysaccharide pyruvyl transferase" evidence="1">
    <location>
        <begin position="63"/>
        <end position="214"/>
    </location>
</feature>
<protein>
    <submittedName>
        <fullName evidence="2">Polysaccharide pyruvyl transferase</fullName>
    </submittedName>
</protein>
<organism evidence="2 3">
    <name type="scientific">Marinirhabdus gelatinilytica</name>
    <dbReference type="NCBI Taxonomy" id="1703343"/>
    <lineage>
        <taxon>Bacteria</taxon>
        <taxon>Pseudomonadati</taxon>
        <taxon>Bacteroidota</taxon>
        <taxon>Flavobacteriia</taxon>
        <taxon>Flavobacteriales</taxon>
        <taxon>Flavobacteriaceae</taxon>
    </lineage>
</organism>
<gene>
    <name evidence="2" type="ORF">C8D94_104181</name>
</gene>
<dbReference type="AlphaFoldDB" id="A0A370Q8X0"/>
<dbReference type="GO" id="GO:0016740">
    <property type="term" value="F:transferase activity"/>
    <property type="evidence" value="ECO:0007669"/>
    <property type="project" value="UniProtKB-KW"/>
</dbReference>
<reference evidence="2 3" key="1">
    <citation type="submission" date="2018-07" db="EMBL/GenBank/DDBJ databases">
        <title>Genomic Encyclopedia of Type Strains, Phase IV (KMG-IV): sequencing the most valuable type-strain genomes for metagenomic binning, comparative biology and taxonomic classification.</title>
        <authorList>
            <person name="Goeker M."/>
        </authorList>
    </citation>
    <scope>NUCLEOTIDE SEQUENCE [LARGE SCALE GENOMIC DNA]</scope>
    <source>
        <strain evidence="2 3">DSM 101478</strain>
    </source>
</reference>